<protein>
    <submittedName>
        <fullName evidence="1">Uncharacterized protein</fullName>
    </submittedName>
</protein>
<feature type="non-terminal residue" evidence="1">
    <location>
        <position position="1"/>
    </location>
</feature>
<sequence>ILQQPHLLSSDYFQKFSRISLTTSTTCASDLSLAGGEFYSVTHCCQHLFFSAFDREDRTVKRALQHHSFNSFQASIN</sequence>
<evidence type="ECO:0000313" key="1">
    <source>
        <dbReference type="EMBL" id="KAB0492522.1"/>
    </source>
</evidence>
<organism evidence="1">
    <name type="scientific">Pseudomonas vancouverensis</name>
    <dbReference type="NCBI Taxonomy" id="95300"/>
    <lineage>
        <taxon>Bacteria</taxon>
        <taxon>Pseudomonadati</taxon>
        <taxon>Pseudomonadota</taxon>
        <taxon>Gammaproteobacteria</taxon>
        <taxon>Pseudomonadales</taxon>
        <taxon>Pseudomonadaceae</taxon>
        <taxon>Pseudomonas</taxon>
    </lineage>
</organism>
<comment type="caution">
    <text evidence="1">The sequence shown here is derived from an EMBL/GenBank/DDBJ whole genome shotgun (WGS) entry which is preliminary data.</text>
</comment>
<proteinExistence type="predicted"/>
<accession>A0A643D0Q9</accession>
<dbReference type="EMBL" id="VZPU01000010">
    <property type="protein sequence ID" value="KAB0492522.1"/>
    <property type="molecule type" value="Genomic_DNA"/>
</dbReference>
<reference evidence="1" key="1">
    <citation type="submission" date="2019-09" db="EMBL/GenBank/DDBJ databases">
        <title>Draft genome sequences of 48 bacterial type strains from the CCUG.</title>
        <authorList>
            <person name="Tunovic T."/>
            <person name="Pineiro-Iglesias B."/>
            <person name="Unosson C."/>
            <person name="Inganas E."/>
            <person name="Ohlen M."/>
            <person name="Cardew S."/>
            <person name="Jensie-Markopoulos S."/>
            <person name="Salva-Serra F."/>
            <person name="Jaen-Luchoro D."/>
            <person name="Karlsson R."/>
            <person name="Svensson-Stadler L."/>
            <person name="Chun J."/>
            <person name="Moore E."/>
        </authorList>
    </citation>
    <scope>NUCLEOTIDE SEQUENCE</scope>
    <source>
        <strain evidence="1">CCUG 49675</strain>
    </source>
</reference>
<dbReference type="AlphaFoldDB" id="A0A643D0Q9"/>
<gene>
    <name evidence="1" type="ORF">F7R09_22955</name>
</gene>
<name>A0A643D0Q9_PSEVA</name>